<proteinExistence type="inferred from homology"/>
<dbReference type="InterPro" id="IPR000304">
    <property type="entry name" value="Pyrroline-COOH_reductase"/>
</dbReference>
<dbReference type="HAMAP" id="MF_01925">
    <property type="entry name" value="P5C_reductase"/>
    <property type="match status" value="1"/>
</dbReference>
<gene>
    <name evidence="6" type="primary">proC</name>
    <name evidence="12" type="ordered locus">GK2331</name>
</gene>
<dbReference type="UniPathway" id="UPA00098">
    <property type="reaction ID" value="UER00361"/>
</dbReference>
<evidence type="ECO:0000256" key="5">
    <source>
        <dbReference type="ARBA" id="ARBA00058118"/>
    </source>
</evidence>
<name>Q5KXH0_GEOKA</name>
<protein>
    <recommendedName>
        <fullName evidence="6 7">Pyrroline-5-carboxylate reductase</fullName>
        <shortName evidence="6">P5C reductase</shortName>
        <shortName evidence="6">P5CR</shortName>
        <ecNumber evidence="6 7">1.5.1.2</ecNumber>
    </recommendedName>
    <alternativeName>
        <fullName evidence="6">PCA reductase</fullName>
    </alternativeName>
</protein>
<accession>Q5KXH0</accession>
<dbReference type="EC" id="1.5.1.2" evidence="6 7"/>
<keyword evidence="2 6" id="KW-0641">Proline biosynthesis</keyword>
<keyword evidence="4 6" id="KW-0560">Oxidoreductase</keyword>
<dbReference type="SUPFAM" id="SSF48179">
    <property type="entry name" value="6-phosphogluconate dehydrogenase C-terminal domain-like"/>
    <property type="match status" value="1"/>
</dbReference>
<dbReference type="EMBL" id="BA000043">
    <property type="protein sequence ID" value="BAD76616.1"/>
    <property type="molecule type" value="Genomic_DNA"/>
</dbReference>
<dbReference type="InterPro" id="IPR053790">
    <property type="entry name" value="P5CR-like_CS"/>
</dbReference>
<sequence length="299" mass="32067">MQDGKPFSFGWIHQGKEEWNDEQRTNDRAHRRGSMAEALIAGMTKAFCHPAHIVVANRQNRARLEELARQYGVCTAGCAQEAVKQADIVILAMKPKDVVEAMNAIAPTLRAHQLILSLLAGITTETIERLAGRNIPVVRAMPNTSAAVGLSATAIAGGRFAAKEHLEVAKQLFETVGIVAVVPEKDLHAVTGLSGSGPAYVYYLVEAMEKAAADIGLERDVAKRLILQTIIGAAEMLKASDKHPSVLRREVTSPGGTTEAGIGVLEQYRFQEAVIACIRRATARSEELGSALLAAIAEA</sequence>
<evidence type="ECO:0000256" key="6">
    <source>
        <dbReference type="HAMAP-Rule" id="MF_01925"/>
    </source>
</evidence>
<keyword evidence="6 9" id="KW-0028">Amino-acid biosynthesis</keyword>
<dbReference type="Pfam" id="PF14748">
    <property type="entry name" value="P5CR_dimer"/>
    <property type="match status" value="1"/>
</dbReference>
<evidence type="ECO:0000259" key="11">
    <source>
        <dbReference type="Pfam" id="PF14748"/>
    </source>
</evidence>
<comment type="subcellular location">
    <subcellularLocation>
        <location evidence="6">Cytoplasm</location>
    </subcellularLocation>
</comment>
<reference evidence="12 13" key="1">
    <citation type="journal article" date="2004" name="Nucleic Acids Res.">
        <title>Thermoadaptation trait revealed by the genome sequence of thermophilic Geobacillus kaustophilus.</title>
        <authorList>
            <person name="Takami H."/>
            <person name="Takaki Y."/>
            <person name="Chee G.J."/>
            <person name="Nishi S."/>
            <person name="Shimamura S."/>
            <person name="Suzuki H."/>
            <person name="Matsui S."/>
            <person name="Uchiyama I."/>
        </authorList>
    </citation>
    <scope>NUCLEOTIDE SEQUENCE [LARGE SCALE GENOMIC DNA]</scope>
    <source>
        <strain evidence="12 13">HTA426</strain>
    </source>
</reference>
<dbReference type="Gene3D" id="1.10.3730.10">
    <property type="entry name" value="ProC C-terminal domain-like"/>
    <property type="match status" value="1"/>
</dbReference>
<evidence type="ECO:0000256" key="3">
    <source>
        <dbReference type="ARBA" id="ARBA00022857"/>
    </source>
</evidence>
<evidence type="ECO:0000256" key="2">
    <source>
        <dbReference type="ARBA" id="ARBA00022650"/>
    </source>
</evidence>
<comment type="function">
    <text evidence="5 6">Catalyzes the reduction of 1-pyrroline-5-carboxylate (PCA) to L-proline.</text>
</comment>
<organism evidence="12 13">
    <name type="scientific">Geobacillus kaustophilus (strain HTA426)</name>
    <dbReference type="NCBI Taxonomy" id="235909"/>
    <lineage>
        <taxon>Bacteria</taxon>
        <taxon>Bacillati</taxon>
        <taxon>Bacillota</taxon>
        <taxon>Bacilli</taxon>
        <taxon>Bacillales</taxon>
        <taxon>Anoxybacillaceae</taxon>
        <taxon>Geobacillus</taxon>
        <taxon>Geobacillus thermoleovorans group</taxon>
    </lineage>
</organism>
<feature type="domain" description="Pyrroline-5-carboxylate reductase catalytic N-terminal" evidence="10">
    <location>
        <begin position="33"/>
        <end position="121"/>
    </location>
</feature>
<comment type="catalytic activity">
    <reaction evidence="6">
        <text>L-proline + NAD(+) = (S)-1-pyrroline-5-carboxylate + NADH + 2 H(+)</text>
        <dbReference type="Rhea" id="RHEA:14105"/>
        <dbReference type="ChEBI" id="CHEBI:15378"/>
        <dbReference type="ChEBI" id="CHEBI:17388"/>
        <dbReference type="ChEBI" id="CHEBI:57540"/>
        <dbReference type="ChEBI" id="CHEBI:57945"/>
        <dbReference type="ChEBI" id="CHEBI:60039"/>
        <dbReference type="EC" id="1.5.1.2"/>
    </reaction>
</comment>
<dbReference type="STRING" id="235909.GK2331"/>
<evidence type="ECO:0000313" key="12">
    <source>
        <dbReference type="EMBL" id="BAD76616.1"/>
    </source>
</evidence>
<keyword evidence="13" id="KW-1185">Reference proteome</keyword>
<dbReference type="Gene3D" id="3.40.50.720">
    <property type="entry name" value="NAD(P)-binding Rossmann-like Domain"/>
    <property type="match status" value="1"/>
</dbReference>
<evidence type="ECO:0000256" key="7">
    <source>
        <dbReference type="NCBIfam" id="TIGR00112"/>
    </source>
</evidence>
<dbReference type="KEGG" id="gka:GK2331"/>
<dbReference type="FunFam" id="1.10.3730.10:FF:000001">
    <property type="entry name" value="Pyrroline-5-carboxylate reductase"/>
    <property type="match status" value="1"/>
</dbReference>
<dbReference type="PROSITE" id="PS00521">
    <property type="entry name" value="P5CR"/>
    <property type="match status" value="1"/>
</dbReference>
<dbReference type="PANTHER" id="PTHR11645">
    <property type="entry name" value="PYRROLINE-5-CARBOXYLATE REDUCTASE"/>
    <property type="match status" value="1"/>
</dbReference>
<keyword evidence="6" id="KW-0963">Cytoplasm</keyword>
<dbReference type="SUPFAM" id="SSF51735">
    <property type="entry name" value="NAD(P)-binding Rossmann-fold domains"/>
    <property type="match status" value="1"/>
</dbReference>
<evidence type="ECO:0000313" key="13">
    <source>
        <dbReference type="Proteomes" id="UP000001172"/>
    </source>
</evidence>
<comment type="pathway">
    <text evidence="6 9">Amino-acid biosynthesis; L-proline biosynthesis; L-proline from L-glutamate 5-semialdehyde: step 1/1.</text>
</comment>
<dbReference type="HOGENOM" id="CLU_042344_0_1_9"/>
<keyword evidence="3 6" id="KW-0521">NADP</keyword>
<comment type="catalytic activity">
    <reaction evidence="6 9">
        <text>L-proline + NADP(+) = (S)-1-pyrroline-5-carboxylate + NADPH + 2 H(+)</text>
        <dbReference type="Rhea" id="RHEA:14109"/>
        <dbReference type="ChEBI" id="CHEBI:15378"/>
        <dbReference type="ChEBI" id="CHEBI:17388"/>
        <dbReference type="ChEBI" id="CHEBI:57783"/>
        <dbReference type="ChEBI" id="CHEBI:58349"/>
        <dbReference type="ChEBI" id="CHEBI:60039"/>
        <dbReference type="EC" id="1.5.1.2"/>
    </reaction>
</comment>
<dbReference type="Pfam" id="PF03807">
    <property type="entry name" value="F420_oxidored"/>
    <property type="match status" value="1"/>
</dbReference>
<evidence type="ECO:0000256" key="9">
    <source>
        <dbReference type="RuleBase" id="RU003903"/>
    </source>
</evidence>
<dbReference type="InterPro" id="IPR008927">
    <property type="entry name" value="6-PGluconate_DH-like_C_sf"/>
</dbReference>
<dbReference type="InterPro" id="IPR036291">
    <property type="entry name" value="NAD(P)-bd_dom_sf"/>
</dbReference>
<dbReference type="GO" id="GO:0004735">
    <property type="term" value="F:pyrroline-5-carboxylate reductase activity"/>
    <property type="evidence" value="ECO:0007669"/>
    <property type="project" value="UniProtKB-UniRule"/>
</dbReference>
<dbReference type="NCBIfam" id="TIGR00112">
    <property type="entry name" value="proC"/>
    <property type="match status" value="1"/>
</dbReference>
<feature type="domain" description="Pyrroline-5-carboxylate reductase dimerisation" evidence="11">
    <location>
        <begin position="184"/>
        <end position="288"/>
    </location>
</feature>
<comment type="similarity">
    <text evidence="1 6 9">Belongs to the pyrroline-5-carboxylate reductase family.</text>
</comment>
<dbReference type="InterPro" id="IPR028939">
    <property type="entry name" value="P5C_Rdtase_cat_N"/>
</dbReference>
<feature type="binding site" evidence="8">
    <location>
        <begin position="92"/>
        <end position="95"/>
    </location>
    <ligand>
        <name>NADP(+)</name>
        <dbReference type="ChEBI" id="CHEBI:58349"/>
    </ligand>
</feature>
<evidence type="ECO:0000256" key="1">
    <source>
        <dbReference type="ARBA" id="ARBA00005525"/>
    </source>
</evidence>
<dbReference type="AlphaFoldDB" id="Q5KXH0"/>
<evidence type="ECO:0000256" key="8">
    <source>
        <dbReference type="PIRSR" id="PIRSR000193-1"/>
    </source>
</evidence>
<dbReference type="InterPro" id="IPR029036">
    <property type="entry name" value="P5CR_dimer"/>
</dbReference>
<dbReference type="NCBIfam" id="NF005813">
    <property type="entry name" value="PRK07679.1"/>
    <property type="match status" value="1"/>
</dbReference>
<dbReference type="GO" id="GO:0005737">
    <property type="term" value="C:cytoplasm"/>
    <property type="evidence" value="ECO:0007669"/>
    <property type="project" value="UniProtKB-SubCell"/>
</dbReference>
<evidence type="ECO:0000256" key="4">
    <source>
        <dbReference type="ARBA" id="ARBA00023002"/>
    </source>
</evidence>
<dbReference type="PANTHER" id="PTHR11645:SF49">
    <property type="entry name" value="PYRROLINE-5-CARBOXYLATE REDUCTASE 1"/>
    <property type="match status" value="1"/>
</dbReference>
<evidence type="ECO:0000259" key="10">
    <source>
        <dbReference type="Pfam" id="PF03807"/>
    </source>
</evidence>
<dbReference type="GO" id="GO:0055129">
    <property type="term" value="P:L-proline biosynthetic process"/>
    <property type="evidence" value="ECO:0007669"/>
    <property type="project" value="UniProtKB-UniRule"/>
</dbReference>
<dbReference type="eggNOG" id="COG0345">
    <property type="taxonomic scope" value="Bacteria"/>
</dbReference>
<dbReference type="Proteomes" id="UP000001172">
    <property type="component" value="Chromosome"/>
</dbReference>
<dbReference type="PIRSF" id="PIRSF000193">
    <property type="entry name" value="Pyrrol-5-carb_rd"/>
    <property type="match status" value="1"/>
</dbReference>